<dbReference type="InterPro" id="IPR044516">
    <property type="entry name" value="UXS-like"/>
</dbReference>
<dbReference type="FunFam" id="3.40.50.720:FF:000065">
    <property type="entry name" value="UDP-glucuronic acid decarboxylase 1"/>
    <property type="match status" value="1"/>
</dbReference>
<evidence type="ECO:0000256" key="12">
    <source>
        <dbReference type="ARBA" id="ARBA00037859"/>
    </source>
</evidence>
<protein>
    <submittedName>
        <fullName evidence="14">UDP-glucuronate decarboxylase</fullName>
        <ecNumber evidence="14">4.1.1.35</ecNumber>
    </submittedName>
</protein>
<dbReference type="PANTHER" id="PTHR43078:SF6">
    <property type="entry name" value="UDP-GLUCURONIC ACID DECARBOXYLASE 1"/>
    <property type="match status" value="1"/>
</dbReference>
<keyword evidence="9" id="KW-0472">Membrane</keyword>
<organism evidence="14 15">
    <name type="scientific">Actibacterium naphthalenivorans</name>
    <dbReference type="NCBI Taxonomy" id="1614693"/>
    <lineage>
        <taxon>Bacteria</taxon>
        <taxon>Pseudomonadati</taxon>
        <taxon>Pseudomonadota</taxon>
        <taxon>Alphaproteobacteria</taxon>
        <taxon>Rhodobacterales</taxon>
        <taxon>Roseobacteraceae</taxon>
        <taxon>Actibacterium</taxon>
    </lineage>
</organism>
<evidence type="ECO:0000256" key="6">
    <source>
        <dbReference type="ARBA" id="ARBA00022989"/>
    </source>
</evidence>
<dbReference type="Pfam" id="PF01370">
    <property type="entry name" value="Epimerase"/>
    <property type="match status" value="1"/>
</dbReference>
<gene>
    <name evidence="14" type="ORF">GGR17_000992</name>
</gene>
<evidence type="ECO:0000256" key="10">
    <source>
        <dbReference type="ARBA" id="ARBA00023180"/>
    </source>
</evidence>
<dbReference type="CDD" id="cd05230">
    <property type="entry name" value="UGD_SDR_e"/>
    <property type="match status" value="1"/>
</dbReference>
<keyword evidence="11 14" id="KW-0456">Lyase</keyword>
<evidence type="ECO:0000256" key="8">
    <source>
        <dbReference type="ARBA" id="ARBA00023034"/>
    </source>
</evidence>
<dbReference type="InterPro" id="IPR001509">
    <property type="entry name" value="Epimerase_deHydtase"/>
</dbReference>
<keyword evidence="4" id="KW-0210">Decarboxylase</keyword>
<comment type="subcellular location">
    <subcellularLocation>
        <location evidence="2">Golgi apparatus membrane</location>
        <topology evidence="2">Single-pass type II membrane protein</topology>
    </subcellularLocation>
    <subcellularLocation>
        <location evidence="12">Golgi apparatus</location>
        <location evidence="12">Golgi stack membrane</location>
    </subcellularLocation>
</comment>
<evidence type="ECO:0000256" key="11">
    <source>
        <dbReference type="ARBA" id="ARBA00023239"/>
    </source>
</evidence>
<evidence type="ECO:0000256" key="7">
    <source>
        <dbReference type="ARBA" id="ARBA00023027"/>
    </source>
</evidence>
<evidence type="ECO:0000313" key="15">
    <source>
        <dbReference type="Proteomes" id="UP000585681"/>
    </source>
</evidence>
<dbReference type="EC" id="4.1.1.35" evidence="14"/>
<dbReference type="RefSeq" id="WP_054537848.1">
    <property type="nucleotide sequence ID" value="NZ_JACIEQ010000001.1"/>
</dbReference>
<keyword evidence="3" id="KW-0812">Transmembrane</keyword>
<dbReference type="GO" id="GO:0005737">
    <property type="term" value="C:cytoplasm"/>
    <property type="evidence" value="ECO:0007669"/>
    <property type="project" value="TreeGrafter"/>
</dbReference>
<accession>A0A840C5I8</accession>
<dbReference type="InterPro" id="IPR036291">
    <property type="entry name" value="NAD(P)-bd_dom_sf"/>
</dbReference>
<evidence type="ECO:0000259" key="13">
    <source>
        <dbReference type="Pfam" id="PF01370"/>
    </source>
</evidence>
<evidence type="ECO:0000256" key="4">
    <source>
        <dbReference type="ARBA" id="ARBA00022793"/>
    </source>
</evidence>
<proteinExistence type="predicted"/>
<evidence type="ECO:0000256" key="2">
    <source>
        <dbReference type="ARBA" id="ARBA00004323"/>
    </source>
</evidence>
<evidence type="ECO:0000256" key="1">
    <source>
        <dbReference type="ARBA" id="ARBA00001911"/>
    </source>
</evidence>
<dbReference type="Gene3D" id="3.40.50.720">
    <property type="entry name" value="NAD(P)-binding Rossmann-like Domain"/>
    <property type="match status" value="1"/>
</dbReference>
<dbReference type="AlphaFoldDB" id="A0A840C5I8"/>
<keyword evidence="8" id="KW-0333">Golgi apparatus</keyword>
<comment type="cofactor">
    <cofactor evidence="1">
        <name>NAD(+)</name>
        <dbReference type="ChEBI" id="CHEBI:57540"/>
    </cofactor>
</comment>
<dbReference type="PANTHER" id="PTHR43078">
    <property type="entry name" value="UDP-GLUCURONIC ACID DECARBOXYLASE-RELATED"/>
    <property type="match status" value="1"/>
</dbReference>
<reference evidence="14" key="1">
    <citation type="submission" date="2020-08" db="EMBL/GenBank/DDBJ databases">
        <title>Genomic Encyclopedia of Type Strains, Phase IV (KMG-IV): sequencing the most valuable type-strain genomes for metagenomic binning, comparative biology and taxonomic classification.</title>
        <authorList>
            <person name="Goeker M."/>
        </authorList>
    </citation>
    <scope>NUCLEOTIDE SEQUENCE [LARGE SCALE GENOMIC DNA]</scope>
    <source>
        <strain evidence="14">DSM 105040</strain>
    </source>
</reference>
<dbReference type="GO" id="GO:0042732">
    <property type="term" value="P:D-xylose metabolic process"/>
    <property type="evidence" value="ECO:0007669"/>
    <property type="project" value="InterPro"/>
</dbReference>
<keyword evidence="7" id="KW-0520">NAD</keyword>
<dbReference type="Gene3D" id="3.90.25.10">
    <property type="entry name" value="UDP-galactose 4-epimerase, domain 1"/>
    <property type="match status" value="1"/>
</dbReference>
<dbReference type="EMBL" id="JACIEQ010000001">
    <property type="protein sequence ID" value="MBB4021201.1"/>
    <property type="molecule type" value="Genomic_DNA"/>
</dbReference>
<keyword evidence="15" id="KW-1185">Reference proteome</keyword>
<name>A0A840C5I8_9RHOB</name>
<keyword evidence="6" id="KW-1133">Transmembrane helix</keyword>
<dbReference type="Proteomes" id="UP000585681">
    <property type="component" value="Unassembled WGS sequence"/>
</dbReference>
<comment type="caution">
    <text evidence="14">The sequence shown here is derived from an EMBL/GenBank/DDBJ whole genome shotgun (WGS) entry which is preliminary data.</text>
</comment>
<keyword evidence="5" id="KW-0735">Signal-anchor</keyword>
<dbReference type="GO" id="GO:0048040">
    <property type="term" value="F:UDP-glucuronate decarboxylase activity"/>
    <property type="evidence" value="ECO:0007669"/>
    <property type="project" value="UniProtKB-EC"/>
</dbReference>
<evidence type="ECO:0000256" key="3">
    <source>
        <dbReference type="ARBA" id="ARBA00022692"/>
    </source>
</evidence>
<dbReference type="GO" id="GO:0070403">
    <property type="term" value="F:NAD+ binding"/>
    <property type="evidence" value="ECO:0007669"/>
    <property type="project" value="InterPro"/>
</dbReference>
<evidence type="ECO:0000313" key="14">
    <source>
        <dbReference type="EMBL" id="MBB4021201.1"/>
    </source>
</evidence>
<evidence type="ECO:0000256" key="5">
    <source>
        <dbReference type="ARBA" id="ARBA00022968"/>
    </source>
</evidence>
<feature type="domain" description="NAD-dependent epimerase/dehydratase" evidence="13">
    <location>
        <begin position="10"/>
        <end position="247"/>
    </location>
</feature>
<evidence type="ECO:0000256" key="9">
    <source>
        <dbReference type="ARBA" id="ARBA00023136"/>
    </source>
</evidence>
<keyword evidence="10" id="KW-0325">Glycoprotein</keyword>
<dbReference type="SUPFAM" id="SSF51735">
    <property type="entry name" value="NAD(P)-binding Rossmann-fold domains"/>
    <property type="match status" value="1"/>
</dbReference>
<sequence length="332" mass="36230">MTLVRIPLTALVAGGAGFVGSHLCDALLARGIRVVCVDNFHTGRRSNVAPLENDHNFRLVEADVATDPLPEEPVDWIFNLASPASPPHYQADPVRTMMTNVVGTRNLLALAAQSGARYLQASTSEVYGDPELHPQREDYWGHVNPIGIRACYDEGKRAAESLCYDHRRDLGVDVRVARIFNTYGPRMRSDDGRIVSNFLVQALEGRDLTVYGDGSQTRSFCYVSDLVRGLIALAAVEATPAGPVNLGNPAEISVLDLARLILRAIPSSSEIVFHPLPSDDPRRRQPDIGLARDLLGWEPRVPFHEGLASTAAWFAIPEHRSVAGDDVARAAE</sequence>